<dbReference type="InterPro" id="IPR017871">
    <property type="entry name" value="ABC_transporter-like_CS"/>
</dbReference>
<dbReference type="Gene3D" id="3.40.50.300">
    <property type="entry name" value="P-loop containing nucleotide triphosphate hydrolases"/>
    <property type="match status" value="1"/>
</dbReference>
<keyword evidence="11" id="KW-1185">Reference proteome</keyword>
<dbReference type="GO" id="GO:0005524">
    <property type="term" value="F:ATP binding"/>
    <property type="evidence" value="ECO:0007669"/>
    <property type="project" value="UniProtKB-KW"/>
</dbReference>
<evidence type="ECO:0000259" key="8">
    <source>
        <dbReference type="PROSITE" id="PS50893"/>
    </source>
</evidence>
<dbReference type="InterPro" id="IPR027417">
    <property type="entry name" value="P-loop_NTPase"/>
</dbReference>
<evidence type="ECO:0000313" key="10">
    <source>
        <dbReference type="EMBL" id="MFC0393078.1"/>
    </source>
</evidence>
<keyword evidence="3" id="KW-0547">Nucleotide-binding</keyword>
<dbReference type="InterPro" id="IPR036640">
    <property type="entry name" value="ABC1_TM_sf"/>
</dbReference>
<feature type="transmembrane region" description="Helical" evidence="7">
    <location>
        <begin position="144"/>
        <end position="172"/>
    </location>
</feature>
<evidence type="ECO:0000256" key="2">
    <source>
        <dbReference type="ARBA" id="ARBA00022692"/>
    </source>
</evidence>
<dbReference type="Pfam" id="PF00005">
    <property type="entry name" value="ABC_tran"/>
    <property type="match status" value="1"/>
</dbReference>
<evidence type="ECO:0000256" key="7">
    <source>
        <dbReference type="SAM" id="Phobius"/>
    </source>
</evidence>
<dbReference type="EMBL" id="JBHLVF010000028">
    <property type="protein sequence ID" value="MFC0393078.1"/>
    <property type="molecule type" value="Genomic_DNA"/>
</dbReference>
<dbReference type="PANTHER" id="PTHR43394">
    <property type="entry name" value="ATP-DEPENDENT PERMEASE MDL1, MITOCHONDRIAL"/>
    <property type="match status" value="1"/>
</dbReference>
<evidence type="ECO:0000256" key="5">
    <source>
        <dbReference type="ARBA" id="ARBA00022989"/>
    </source>
</evidence>
<feature type="domain" description="ABC transmembrane type-1" evidence="9">
    <location>
        <begin position="19"/>
        <end position="301"/>
    </location>
</feature>
<evidence type="ECO:0000259" key="9">
    <source>
        <dbReference type="PROSITE" id="PS50929"/>
    </source>
</evidence>
<evidence type="ECO:0000256" key="6">
    <source>
        <dbReference type="ARBA" id="ARBA00023136"/>
    </source>
</evidence>
<feature type="transmembrane region" description="Helical" evidence="7">
    <location>
        <begin position="58"/>
        <end position="79"/>
    </location>
</feature>
<dbReference type="PROSITE" id="PS50929">
    <property type="entry name" value="ABC_TM1F"/>
    <property type="match status" value="1"/>
</dbReference>
<dbReference type="InterPro" id="IPR011527">
    <property type="entry name" value="ABC1_TM_dom"/>
</dbReference>
<accession>A0ABV6JB35</accession>
<dbReference type="Proteomes" id="UP001589818">
    <property type="component" value="Unassembled WGS sequence"/>
</dbReference>
<evidence type="ECO:0000256" key="3">
    <source>
        <dbReference type="ARBA" id="ARBA00022741"/>
    </source>
</evidence>
<dbReference type="SUPFAM" id="SSF90123">
    <property type="entry name" value="ABC transporter transmembrane region"/>
    <property type="match status" value="1"/>
</dbReference>
<protein>
    <submittedName>
        <fullName evidence="10">ABC transporter ATP-binding protein</fullName>
    </submittedName>
</protein>
<dbReference type="InterPro" id="IPR003593">
    <property type="entry name" value="AAA+_ATPase"/>
</dbReference>
<organism evidence="10 11">
    <name type="scientific">Paenibacillus mendelii</name>
    <dbReference type="NCBI Taxonomy" id="206163"/>
    <lineage>
        <taxon>Bacteria</taxon>
        <taxon>Bacillati</taxon>
        <taxon>Bacillota</taxon>
        <taxon>Bacilli</taxon>
        <taxon>Bacillales</taxon>
        <taxon>Paenibacillaceae</taxon>
        <taxon>Paenibacillus</taxon>
    </lineage>
</organism>
<comment type="subcellular location">
    <subcellularLocation>
        <location evidence="1">Cell membrane</location>
        <topology evidence="1">Multi-pass membrane protein</topology>
    </subcellularLocation>
</comment>
<keyword evidence="4 10" id="KW-0067">ATP-binding</keyword>
<sequence length="578" mass="65542">MSSLSWLWNNVRFMRWRFVLALSLILLDMVSLLGITGVQKWLIDDVFMEGRYDSLPRLLIIFAILIIGYNGIHLVSFLLNRANELTLQKKFSVQMMKYVYAMPVKKYHNERIAGMANRLAADIAETSGTAAHVIPNGISNVIKVFILAGFIGWASPIILLFIVLLSLVYILMGKYFAPRLKSAAKQVSESRSDVFVQIEEGISSTREVVAYHRGEWEMRKYNRYFNLFLQQSLKEGKLENKQLFWSEPFRWGGNLTVLGYGAYLTINHSISIGTFVVVYQFASQLLESLQGVFNFAMGLSSRTANLDRIRDFMTEEEPQGGKVMDTPINQIRFEQVWFKYSEQSDFILKGLSLHIHKGQKVAFVGSSGGGKSTVAQLLTRFYEVSDGKIMINEVSPLNDIAVLSWRDRVKMVFQEPYLFPDTIRNNLLMGRPLSSEQEMVAACITAEIHEYIVSLPNGYDSEVGERGITLSGGQRQRIALARALIEDPEILILDEATSALDLETERQVQRNVDRIRHGKTTIVIAHRLSTIQNADTIYVLDQGKVAAAGTHDELMKTSTVYSRLVLSQDDDSMNERER</sequence>
<dbReference type="SUPFAM" id="SSF52540">
    <property type="entry name" value="P-loop containing nucleoside triphosphate hydrolases"/>
    <property type="match status" value="1"/>
</dbReference>
<dbReference type="InterPro" id="IPR003439">
    <property type="entry name" value="ABC_transporter-like_ATP-bd"/>
</dbReference>
<dbReference type="Pfam" id="PF00664">
    <property type="entry name" value="ABC_membrane"/>
    <property type="match status" value="1"/>
</dbReference>
<keyword evidence="5 7" id="KW-1133">Transmembrane helix</keyword>
<dbReference type="PANTHER" id="PTHR43394:SF1">
    <property type="entry name" value="ATP-BINDING CASSETTE SUB-FAMILY B MEMBER 10, MITOCHONDRIAL"/>
    <property type="match status" value="1"/>
</dbReference>
<dbReference type="PROSITE" id="PS50893">
    <property type="entry name" value="ABC_TRANSPORTER_2"/>
    <property type="match status" value="1"/>
</dbReference>
<dbReference type="SMART" id="SM00382">
    <property type="entry name" value="AAA"/>
    <property type="match status" value="1"/>
</dbReference>
<evidence type="ECO:0000256" key="1">
    <source>
        <dbReference type="ARBA" id="ARBA00004651"/>
    </source>
</evidence>
<keyword evidence="6 7" id="KW-0472">Membrane</keyword>
<evidence type="ECO:0000256" key="4">
    <source>
        <dbReference type="ARBA" id="ARBA00022840"/>
    </source>
</evidence>
<keyword evidence="2 7" id="KW-0812">Transmembrane</keyword>
<dbReference type="Gene3D" id="1.20.1560.10">
    <property type="entry name" value="ABC transporter type 1, transmembrane domain"/>
    <property type="match status" value="1"/>
</dbReference>
<dbReference type="CDD" id="cd07346">
    <property type="entry name" value="ABC_6TM_exporters"/>
    <property type="match status" value="1"/>
</dbReference>
<evidence type="ECO:0000313" key="11">
    <source>
        <dbReference type="Proteomes" id="UP001589818"/>
    </source>
</evidence>
<gene>
    <name evidence="10" type="ORF">ACFFJ8_17055</name>
</gene>
<comment type="caution">
    <text evidence="10">The sequence shown here is derived from an EMBL/GenBank/DDBJ whole genome shotgun (WGS) entry which is preliminary data.</text>
</comment>
<dbReference type="PROSITE" id="PS00211">
    <property type="entry name" value="ABC_TRANSPORTER_1"/>
    <property type="match status" value="1"/>
</dbReference>
<proteinExistence type="predicted"/>
<dbReference type="RefSeq" id="WP_204818936.1">
    <property type="nucleotide sequence ID" value="NZ_JANHOF010000016.1"/>
</dbReference>
<feature type="domain" description="ABC transporter" evidence="8">
    <location>
        <begin position="331"/>
        <end position="567"/>
    </location>
</feature>
<name>A0ABV6JB35_9BACL</name>
<reference evidence="10 11" key="1">
    <citation type="submission" date="2024-09" db="EMBL/GenBank/DDBJ databases">
        <authorList>
            <person name="Sun Q."/>
            <person name="Mori K."/>
        </authorList>
    </citation>
    <scope>NUCLEOTIDE SEQUENCE [LARGE SCALE GENOMIC DNA]</scope>
    <source>
        <strain evidence="10 11">CCM 4839</strain>
    </source>
</reference>
<dbReference type="InterPro" id="IPR039421">
    <property type="entry name" value="Type_1_exporter"/>
</dbReference>